<name>A0A2T1DN14_9CYAN</name>
<reference evidence="1 2" key="2">
    <citation type="submission" date="2018-03" db="EMBL/GenBank/DDBJ databases">
        <title>The ancient ancestry and fast evolution of plastids.</title>
        <authorList>
            <person name="Moore K.R."/>
            <person name="Magnabosco C."/>
            <person name="Momper L."/>
            <person name="Gold D.A."/>
            <person name="Bosak T."/>
            <person name="Fournier G.P."/>
        </authorList>
    </citation>
    <scope>NUCLEOTIDE SEQUENCE [LARGE SCALE GENOMIC DNA]</scope>
    <source>
        <strain evidence="1 2">ULC007</strain>
    </source>
</reference>
<organism evidence="1 2">
    <name type="scientific">Phormidesmis priestleyi ULC007</name>
    <dbReference type="NCBI Taxonomy" id="1920490"/>
    <lineage>
        <taxon>Bacteria</taxon>
        <taxon>Bacillati</taxon>
        <taxon>Cyanobacteriota</taxon>
        <taxon>Cyanophyceae</taxon>
        <taxon>Leptolyngbyales</taxon>
        <taxon>Leptolyngbyaceae</taxon>
        <taxon>Phormidesmis</taxon>
    </lineage>
</organism>
<dbReference type="Proteomes" id="UP000238634">
    <property type="component" value="Unassembled WGS sequence"/>
</dbReference>
<dbReference type="AlphaFoldDB" id="A0A2T1DN14"/>
<dbReference type="InterPro" id="IPR029016">
    <property type="entry name" value="GAF-like_dom_sf"/>
</dbReference>
<comment type="caution">
    <text evidence="1">The sequence shown here is derived from an EMBL/GenBank/DDBJ whole genome shotgun (WGS) entry which is preliminary data.</text>
</comment>
<proteinExistence type="predicted"/>
<dbReference type="OrthoDB" id="315417at2"/>
<dbReference type="SUPFAM" id="SSF55781">
    <property type="entry name" value="GAF domain-like"/>
    <property type="match status" value="1"/>
</dbReference>
<reference evidence="1 2" key="1">
    <citation type="submission" date="2018-02" db="EMBL/GenBank/DDBJ databases">
        <authorList>
            <person name="Cohen D.B."/>
            <person name="Kent A.D."/>
        </authorList>
    </citation>
    <scope>NUCLEOTIDE SEQUENCE [LARGE SCALE GENOMIC DNA]</scope>
    <source>
        <strain evidence="1 2">ULC007</strain>
    </source>
</reference>
<protein>
    <submittedName>
        <fullName evidence="1">GAF domain-containing protein</fullName>
    </submittedName>
</protein>
<sequence length="172" mass="19406">MNQFEQTAEPSSTSASIYTMLTALLNFVCATTDWEYGESWIPDQAFNTLELSLAWCSSNQIEIYRAIAWSQFQLCSQAFVLHRNEGLPGRVWASQKTEWITDASAHSETYFLRHQIAQAFSVKAGFGVPILVDSKVLAVVVFFMSTAQPENPVLIQQTQDAIAQFRQLLPFE</sequence>
<evidence type="ECO:0000313" key="2">
    <source>
        <dbReference type="Proteomes" id="UP000238634"/>
    </source>
</evidence>
<dbReference type="Gene3D" id="3.30.450.40">
    <property type="match status" value="1"/>
</dbReference>
<dbReference type="EMBL" id="PVWG01000001">
    <property type="protein sequence ID" value="PSB21897.1"/>
    <property type="molecule type" value="Genomic_DNA"/>
</dbReference>
<evidence type="ECO:0000313" key="1">
    <source>
        <dbReference type="EMBL" id="PSB21897.1"/>
    </source>
</evidence>
<dbReference type="RefSeq" id="WP_073068923.1">
    <property type="nucleotide sequence ID" value="NZ_MPPI01000001.1"/>
</dbReference>
<accession>A0A2T1DN14</accession>
<dbReference type="STRING" id="1920490.GCA_001895925_00597"/>
<keyword evidence="2" id="KW-1185">Reference proteome</keyword>
<gene>
    <name evidence="1" type="ORF">C7B65_00260</name>
</gene>